<evidence type="ECO:0000313" key="3">
    <source>
        <dbReference type="Proteomes" id="UP000324800"/>
    </source>
</evidence>
<organism evidence="2 3">
    <name type="scientific">Streblomastix strix</name>
    <dbReference type="NCBI Taxonomy" id="222440"/>
    <lineage>
        <taxon>Eukaryota</taxon>
        <taxon>Metamonada</taxon>
        <taxon>Preaxostyla</taxon>
        <taxon>Oxymonadida</taxon>
        <taxon>Streblomastigidae</taxon>
        <taxon>Streblomastix</taxon>
    </lineage>
</organism>
<dbReference type="AlphaFoldDB" id="A0A5J4VE09"/>
<dbReference type="Proteomes" id="UP000324800">
    <property type="component" value="Unassembled WGS sequence"/>
</dbReference>
<keyword evidence="1" id="KW-0175">Coiled coil</keyword>
<reference evidence="2 3" key="1">
    <citation type="submission" date="2019-03" db="EMBL/GenBank/DDBJ databases">
        <title>Single cell metagenomics reveals metabolic interactions within the superorganism composed of flagellate Streblomastix strix and complex community of Bacteroidetes bacteria on its surface.</title>
        <authorList>
            <person name="Treitli S.C."/>
            <person name="Kolisko M."/>
            <person name="Husnik F."/>
            <person name="Keeling P."/>
            <person name="Hampl V."/>
        </authorList>
    </citation>
    <scope>NUCLEOTIDE SEQUENCE [LARGE SCALE GENOMIC DNA]</scope>
    <source>
        <strain evidence="2">ST1C</strain>
    </source>
</reference>
<dbReference type="EMBL" id="SNRW01007737">
    <property type="protein sequence ID" value="KAA6380737.1"/>
    <property type="molecule type" value="Genomic_DNA"/>
</dbReference>
<accession>A0A5J4VE09</accession>
<proteinExistence type="predicted"/>
<gene>
    <name evidence="2" type="ORF">EZS28_023737</name>
</gene>
<protein>
    <submittedName>
        <fullName evidence="2">Uncharacterized protein</fullName>
    </submittedName>
</protein>
<sequence length="224" mass="27465">MQERLERERIQRLQREKKEKEEELERQRKQRERIEQQRLEMERIEQLRQKEIEQHLQLVNNYRNFVLGPQAQLETRPLEWQPYKRTKDRGKAIVDGWWHCEFWFIDDGTYDHFGFFPLSTHTKRPWEGDQKAQIRPDKKKFLNGYAHNRPLAKTNAQDARLRLAVDTQRANHNEIRYHLDHHDCRHYAWELLHASYLECVRLYQLALPHLSPGEQCLCKDARKY</sequence>
<comment type="caution">
    <text evidence="2">The sequence shown here is derived from an EMBL/GenBank/DDBJ whole genome shotgun (WGS) entry which is preliminary data.</text>
</comment>
<evidence type="ECO:0000256" key="1">
    <source>
        <dbReference type="SAM" id="Coils"/>
    </source>
</evidence>
<name>A0A5J4VE09_9EUKA</name>
<feature type="coiled-coil region" evidence="1">
    <location>
        <begin position="3"/>
        <end position="54"/>
    </location>
</feature>
<evidence type="ECO:0000313" key="2">
    <source>
        <dbReference type="EMBL" id="KAA6380737.1"/>
    </source>
</evidence>